<evidence type="ECO:0000313" key="4">
    <source>
        <dbReference type="Proteomes" id="UP001163878"/>
    </source>
</evidence>
<dbReference type="Proteomes" id="UP001163878">
    <property type="component" value="Chromosome"/>
</dbReference>
<keyword evidence="1" id="KW-0378">Hydrolase</keyword>
<gene>
    <name evidence="3" type="ORF">OGH68_31670</name>
</gene>
<dbReference type="InterPro" id="IPR042001">
    <property type="entry name" value="Sortase_F"/>
</dbReference>
<evidence type="ECO:0000256" key="1">
    <source>
        <dbReference type="ARBA" id="ARBA00022801"/>
    </source>
</evidence>
<keyword evidence="4" id="KW-1185">Reference proteome</keyword>
<feature type="region of interest" description="Disordered" evidence="2">
    <location>
        <begin position="42"/>
        <end position="62"/>
    </location>
</feature>
<evidence type="ECO:0000313" key="3">
    <source>
        <dbReference type="EMBL" id="UYQ65578.1"/>
    </source>
</evidence>
<dbReference type="InterPro" id="IPR005754">
    <property type="entry name" value="Sortase"/>
</dbReference>
<dbReference type="EMBL" id="CP107567">
    <property type="protein sequence ID" value="UYQ65578.1"/>
    <property type="molecule type" value="Genomic_DNA"/>
</dbReference>
<sequence>MENGPRPRTTGEPASWLPSFKALACAAIAGILLLAVAVREDHPPQPSSAQARSSSALPAPHAAPVRTVVRPLPESDPVRLMIPAIGVNAPMTRLELDDTGALLPPPADEPGLAGWYGAGTAPGAVGTAVAAGHVDTPMGPGVFYRLGALTKGDTVEVVREDGRTAVFSVDAVEVHDKSDFPDDQVYGDSDRPELRVITCGGDYSSSTGYQGNVVVYATLSAVR</sequence>
<evidence type="ECO:0000256" key="2">
    <source>
        <dbReference type="SAM" id="MobiDB-lite"/>
    </source>
</evidence>
<dbReference type="SUPFAM" id="SSF63817">
    <property type="entry name" value="Sortase"/>
    <property type="match status" value="1"/>
</dbReference>
<dbReference type="InterPro" id="IPR023365">
    <property type="entry name" value="Sortase_dom-sf"/>
</dbReference>
<reference evidence="3" key="1">
    <citation type="submission" date="2022-10" db="EMBL/GenBank/DDBJ databases">
        <title>Cytochrome P450 Catalyzes Benzene Ring Formation in the Biosynthesis of Trialkyl-Substituted Aromatic Polyketides.</title>
        <authorList>
            <person name="Zhao E."/>
            <person name="Ge H."/>
        </authorList>
    </citation>
    <scope>NUCLEOTIDE SEQUENCE</scope>
    <source>
        <strain evidence="3">NA0869</strain>
    </source>
</reference>
<dbReference type="Pfam" id="PF04203">
    <property type="entry name" value="Sortase"/>
    <property type="match status" value="1"/>
</dbReference>
<proteinExistence type="predicted"/>
<accession>A0ABY6IEY7</accession>
<dbReference type="RefSeq" id="WP_264248803.1">
    <property type="nucleotide sequence ID" value="NZ_CP107567.1"/>
</dbReference>
<name>A0ABY6IEY7_STRPE</name>
<feature type="compositionally biased region" description="Low complexity" evidence="2">
    <location>
        <begin position="47"/>
        <end position="62"/>
    </location>
</feature>
<dbReference type="Gene3D" id="2.40.260.10">
    <property type="entry name" value="Sortase"/>
    <property type="match status" value="1"/>
</dbReference>
<protein>
    <submittedName>
        <fullName evidence="3">Class F sortase</fullName>
    </submittedName>
</protein>
<dbReference type="CDD" id="cd05829">
    <property type="entry name" value="Sortase_F"/>
    <property type="match status" value="1"/>
</dbReference>
<dbReference type="NCBIfam" id="NF033748">
    <property type="entry name" value="class_F_sortase"/>
    <property type="match status" value="1"/>
</dbReference>
<organism evidence="3 4">
    <name type="scientific">Streptomyces peucetius</name>
    <dbReference type="NCBI Taxonomy" id="1950"/>
    <lineage>
        <taxon>Bacteria</taxon>
        <taxon>Bacillati</taxon>
        <taxon>Actinomycetota</taxon>
        <taxon>Actinomycetes</taxon>
        <taxon>Kitasatosporales</taxon>
        <taxon>Streptomycetaceae</taxon>
        <taxon>Streptomyces</taxon>
    </lineage>
</organism>